<dbReference type="CDD" id="cd02440">
    <property type="entry name" value="AdoMet_MTases"/>
    <property type="match status" value="1"/>
</dbReference>
<dbReference type="GO" id="GO:0042054">
    <property type="term" value="F:histone methyltransferase activity"/>
    <property type="evidence" value="ECO:0007669"/>
    <property type="project" value="TreeGrafter"/>
</dbReference>
<reference evidence="6" key="1">
    <citation type="submission" date="2018-11" db="EMBL/GenBank/DDBJ databases">
        <authorList>
            <person name="Alioto T."/>
            <person name="Alioto T."/>
        </authorList>
    </citation>
    <scope>NUCLEOTIDE SEQUENCE</scope>
</reference>
<dbReference type="GO" id="GO:0005634">
    <property type="term" value="C:nucleus"/>
    <property type="evidence" value="ECO:0007669"/>
    <property type="project" value="TreeGrafter"/>
</dbReference>
<dbReference type="InterPro" id="IPR011990">
    <property type="entry name" value="TPR-like_helical_dom_sf"/>
</dbReference>
<protein>
    <submittedName>
        <fullName evidence="6">Type II protein arginine methyltransferase</fullName>
        <ecNumber evidence="6">2.1.1.320</ecNumber>
    </submittedName>
</protein>
<dbReference type="PROSITE" id="PS51678">
    <property type="entry name" value="SAM_MT_PRMT"/>
    <property type="match status" value="1"/>
</dbReference>
<dbReference type="GO" id="GO:0032259">
    <property type="term" value="P:methylation"/>
    <property type="evidence" value="ECO:0007669"/>
    <property type="project" value="UniProtKB-KW"/>
</dbReference>
<dbReference type="Pfam" id="PF22528">
    <property type="entry name" value="PRMT_C"/>
    <property type="match status" value="1"/>
</dbReference>
<evidence type="ECO:0000256" key="4">
    <source>
        <dbReference type="PROSITE-ProRule" id="PRU01015"/>
    </source>
</evidence>
<dbReference type="GO" id="GO:0035243">
    <property type="term" value="F:protein-arginine omega-N symmetric methyltransferase activity"/>
    <property type="evidence" value="ECO:0007669"/>
    <property type="project" value="UniProtKB-EC"/>
</dbReference>
<evidence type="ECO:0000259" key="5">
    <source>
        <dbReference type="Pfam" id="PF22528"/>
    </source>
</evidence>
<accession>A0A8B6GAC3</accession>
<keyword evidence="3 4" id="KW-0949">S-adenosyl-L-methionine</keyword>
<keyword evidence="7" id="KW-1185">Reference proteome</keyword>
<proteinExistence type="predicted"/>
<dbReference type="PANTHER" id="PTHR11006:SF60">
    <property type="entry name" value="PROTEIN ARGININE N-METHYLTRANSFERASE 9"/>
    <property type="match status" value="1"/>
</dbReference>
<dbReference type="InterPro" id="IPR025799">
    <property type="entry name" value="Arg_MeTrfase"/>
</dbReference>
<dbReference type="AlphaFoldDB" id="A0A8B6GAC3"/>
<dbReference type="SUPFAM" id="SSF53335">
    <property type="entry name" value="S-adenosyl-L-methionine-dependent methyltransferases"/>
    <property type="match status" value="2"/>
</dbReference>
<name>A0A8B6GAC3_MYTGA</name>
<dbReference type="SUPFAM" id="SSF48452">
    <property type="entry name" value="TPR-like"/>
    <property type="match status" value="1"/>
</dbReference>
<evidence type="ECO:0000256" key="2">
    <source>
        <dbReference type="ARBA" id="ARBA00022679"/>
    </source>
</evidence>
<gene>
    <name evidence="6" type="ORF">MGAL_10B082855</name>
</gene>
<comment type="caution">
    <text evidence="6">The sequence shown here is derived from an EMBL/GenBank/DDBJ whole genome shotgun (WGS) entry which is preliminary data.</text>
</comment>
<dbReference type="Gene3D" id="3.40.50.150">
    <property type="entry name" value="Vaccinia Virus protein VP39"/>
    <property type="match status" value="1"/>
</dbReference>
<dbReference type="InterPro" id="IPR029063">
    <property type="entry name" value="SAM-dependent_MTases_sf"/>
</dbReference>
<evidence type="ECO:0000256" key="1">
    <source>
        <dbReference type="ARBA" id="ARBA00022603"/>
    </source>
</evidence>
<dbReference type="OrthoDB" id="5980806at2759"/>
<dbReference type="Proteomes" id="UP000596742">
    <property type="component" value="Unassembled WGS sequence"/>
</dbReference>
<sequence>MYIHESILFRLGYIEEAALYIRRSIQINPDYTAARQNLENVCSHLVERWHFRMLNDVRRNCAYRIAIRRAAQRGHRSVLDIGSGTGILSTHFTFSLFAMKAGIPEIHACEKSKTMCEIANDVFRANKAQDTIDLICKTSTDILIPDDIPDRVSLIVTETFDAALFGENIVSTVQHALQNLMIPVDDDKEELNPTVIPCGATIYVCPIECETIRNKNRFLFSGLQNVDIAYIPIHCTTGSRVDPYTTENLSTLRGSYKPLADPVILTKVNFTSFEELDILCSGIQWDADVDVTKCGKLDAIALWFDLHLDEEISISTDPTNKNCWEQAIYPVLPSNFCYCQNGQVQNNYQIRSGSKLHLCFTLEGNYLHLNSCQVKDSDIMSCDVEMAENFVLQNYHDPVLLERTEISKLNNLDMNRIYCQAIEKFVIKGESENVSVLDMCLELSLLTIQLLKQGISHATVLARKEVHNDIIRIAMNNDLDLSCLFIEDNVRSVSNLHNLLVCDIIDTCGALRQQILEDIALLRVTSLTKEGRVMPGRVTIHGVCVESVDLQMDSAVINDEVTLGFTVAKFMNDFQMTTHVDIDLLELSHRKLSSPFELLTFDLNEEISELHPPSFLKMENKVKVVSEETGQVTAVVYWFEFELYDGIHFTTLDTVSHWKQAAIMMKPAEEPVLAGQELTLHVSLENSCLNIKMESCV</sequence>
<dbReference type="Gene3D" id="2.70.160.11">
    <property type="entry name" value="Hnrnp arginine n-methyltransferase1"/>
    <property type="match status" value="2"/>
</dbReference>
<evidence type="ECO:0000313" key="7">
    <source>
        <dbReference type="Proteomes" id="UP000596742"/>
    </source>
</evidence>
<dbReference type="EMBL" id="UYJE01008116">
    <property type="protein sequence ID" value="VDI61241.1"/>
    <property type="molecule type" value="Genomic_DNA"/>
</dbReference>
<organism evidence="6 7">
    <name type="scientific">Mytilus galloprovincialis</name>
    <name type="common">Mediterranean mussel</name>
    <dbReference type="NCBI Taxonomy" id="29158"/>
    <lineage>
        <taxon>Eukaryota</taxon>
        <taxon>Metazoa</taxon>
        <taxon>Spiralia</taxon>
        <taxon>Lophotrochozoa</taxon>
        <taxon>Mollusca</taxon>
        <taxon>Bivalvia</taxon>
        <taxon>Autobranchia</taxon>
        <taxon>Pteriomorphia</taxon>
        <taxon>Mytilida</taxon>
        <taxon>Mytiloidea</taxon>
        <taxon>Mytilidae</taxon>
        <taxon>Mytilinae</taxon>
        <taxon>Mytilus</taxon>
    </lineage>
</organism>
<dbReference type="PANTHER" id="PTHR11006">
    <property type="entry name" value="PROTEIN ARGININE N-METHYLTRANSFERASE"/>
    <property type="match status" value="1"/>
</dbReference>
<feature type="domain" description="Protein arginine N-methyltransferase" evidence="5">
    <location>
        <begin position="582"/>
        <end position="690"/>
    </location>
</feature>
<keyword evidence="2 4" id="KW-0808">Transferase</keyword>
<evidence type="ECO:0000313" key="6">
    <source>
        <dbReference type="EMBL" id="VDI61241.1"/>
    </source>
</evidence>
<dbReference type="EC" id="2.1.1.320" evidence="6"/>
<keyword evidence="1 4" id="KW-0489">Methyltransferase</keyword>
<evidence type="ECO:0000256" key="3">
    <source>
        <dbReference type="ARBA" id="ARBA00022691"/>
    </source>
</evidence>
<dbReference type="InterPro" id="IPR055135">
    <property type="entry name" value="PRMT_dom"/>
</dbReference>